<keyword evidence="2" id="KW-1185">Reference proteome</keyword>
<sequence length="259" mass="28538">MAFSSVSRNELTLTDRHAVVASGPPLSFTPRFTPLGGIVSVSPHTDQRTHEELLSKTFGSVDWLSSANDEYRFGKSDRELKGFTLYVPERALAVSGAPVSWLEAPPIPGNLRSLASKNFDAPPTEFRWVSPDGDVLLCTFREATDAHQELLRLRVAPDFDLVFTDGEYAGWLLAHPAAHLAGPGKPPPEHDPPTGLVQALRAFFDLFVEPGIDRMQGGDPALLGELNALLTRLAALPEDPRVAILRNRVTEFREDWYDD</sequence>
<evidence type="ECO:0008006" key="3">
    <source>
        <dbReference type="Google" id="ProtNLM"/>
    </source>
</evidence>
<gene>
    <name evidence="1" type="ORF">JS756_32635</name>
</gene>
<proteinExistence type="predicted"/>
<organism evidence="1 2">
    <name type="scientific">Streptomyces actuosus</name>
    <dbReference type="NCBI Taxonomy" id="1885"/>
    <lineage>
        <taxon>Bacteria</taxon>
        <taxon>Bacillati</taxon>
        <taxon>Actinomycetota</taxon>
        <taxon>Actinomycetes</taxon>
        <taxon>Kitasatosporales</taxon>
        <taxon>Streptomycetaceae</taxon>
        <taxon>Streptomyces</taxon>
    </lineage>
</organism>
<evidence type="ECO:0000313" key="2">
    <source>
        <dbReference type="Proteomes" id="UP000788262"/>
    </source>
</evidence>
<dbReference type="Proteomes" id="UP000788262">
    <property type="component" value="Unassembled WGS sequence"/>
</dbReference>
<dbReference type="EMBL" id="JAFFZS010000046">
    <property type="protein sequence ID" value="MBN0048748.1"/>
    <property type="molecule type" value="Genomic_DNA"/>
</dbReference>
<comment type="caution">
    <text evidence="1">The sequence shown here is derived from an EMBL/GenBank/DDBJ whole genome shotgun (WGS) entry which is preliminary data.</text>
</comment>
<protein>
    <recommendedName>
        <fullName evidence="3">SUKH-4 immunity protein of toxin-antitoxin system</fullName>
    </recommendedName>
</protein>
<evidence type="ECO:0000313" key="1">
    <source>
        <dbReference type="EMBL" id="MBN0048748.1"/>
    </source>
</evidence>
<reference evidence="1 2" key="1">
    <citation type="submission" date="2021-02" db="EMBL/GenBank/DDBJ databases">
        <title>Whole genome sequencing of Streptomyces actuosus VRA1.</title>
        <authorList>
            <person name="Sen G."/>
            <person name="Sen A."/>
        </authorList>
    </citation>
    <scope>NUCLEOTIDE SEQUENCE [LARGE SCALE GENOMIC DNA]</scope>
    <source>
        <strain evidence="1 2">VRA1</strain>
    </source>
</reference>
<dbReference type="RefSeq" id="WP_205386877.1">
    <property type="nucleotide sequence ID" value="NZ_JAFFZS010000046.1"/>
</dbReference>
<accession>A0ABS2W013</accession>
<name>A0ABS2W013_STRAS</name>